<dbReference type="Pfam" id="PF05746">
    <property type="entry name" value="DALR_1"/>
    <property type="match status" value="1"/>
</dbReference>
<evidence type="ECO:0000256" key="1">
    <source>
        <dbReference type="ARBA" id="ARBA00004496"/>
    </source>
</evidence>
<evidence type="ECO:0000256" key="4">
    <source>
        <dbReference type="ARBA" id="ARBA00022490"/>
    </source>
</evidence>
<evidence type="ECO:0000256" key="5">
    <source>
        <dbReference type="ARBA" id="ARBA00022598"/>
    </source>
</evidence>
<dbReference type="EC" id="6.1.1.14" evidence="3"/>
<evidence type="ECO:0000256" key="3">
    <source>
        <dbReference type="ARBA" id="ARBA00012829"/>
    </source>
</evidence>
<comment type="catalytic activity">
    <reaction evidence="10">
        <text>tRNA(Gly) + glycine + ATP = glycyl-tRNA(Gly) + AMP + diphosphate</text>
        <dbReference type="Rhea" id="RHEA:16013"/>
        <dbReference type="Rhea" id="RHEA-COMP:9664"/>
        <dbReference type="Rhea" id="RHEA-COMP:9683"/>
        <dbReference type="ChEBI" id="CHEBI:30616"/>
        <dbReference type="ChEBI" id="CHEBI:33019"/>
        <dbReference type="ChEBI" id="CHEBI:57305"/>
        <dbReference type="ChEBI" id="CHEBI:78442"/>
        <dbReference type="ChEBI" id="CHEBI:78522"/>
        <dbReference type="ChEBI" id="CHEBI:456215"/>
        <dbReference type="EC" id="6.1.1.14"/>
    </reaction>
</comment>
<evidence type="ECO:0000256" key="10">
    <source>
        <dbReference type="ARBA" id="ARBA00047937"/>
    </source>
</evidence>
<dbReference type="GO" id="GO:0005524">
    <property type="term" value="F:ATP binding"/>
    <property type="evidence" value="ECO:0007669"/>
    <property type="project" value="UniProtKB-KW"/>
</dbReference>
<keyword evidence="5 12" id="KW-0436">Ligase</keyword>
<evidence type="ECO:0000259" key="11">
    <source>
        <dbReference type="SMART" id="SM00836"/>
    </source>
</evidence>
<evidence type="ECO:0000256" key="9">
    <source>
        <dbReference type="ARBA" id="ARBA00023146"/>
    </source>
</evidence>
<evidence type="ECO:0000256" key="6">
    <source>
        <dbReference type="ARBA" id="ARBA00022741"/>
    </source>
</evidence>
<comment type="similarity">
    <text evidence="2">Belongs to the class-II aminoacyl-tRNA synthetase family.</text>
</comment>
<dbReference type="Pfam" id="PF02092">
    <property type="entry name" value="tRNA_synt_2f"/>
    <property type="match status" value="1"/>
</dbReference>
<evidence type="ECO:0000256" key="7">
    <source>
        <dbReference type="ARBA" id="ARBA00022840"/>
    </source>
</evidence>
<dbReference type="EMBL" id="UOFB01000066">
    <property type="protein sequence ID" value="VAW44945.1"/>
    <property type="molecule type" value="Genomic_DNA"/>
</dbReference>
<proteinExistence type="inferred from homology"/>
<organism evidence="12">
    <name type="scientific">hydrothermal vent metagenome</name>
    <dbReference type="NCBI Taxonomy" id="652676"/>
    <lineage>
        <taxon>unclassified sequences</taxon>
        <taxon>metagenomes</taxon>
        <taxon>ecological metagenomes</taxon>
    </lineage>
</organism>
<feature type="domain" description="DALR anticodon binding" evidence="11">
    <location>
        <begin position="587"/>
        <end position="690"/>
    </location>
</feature>
<keyword evidence="8" id="KW-0648">Protein biosynthesis</keyword>
<dbReference type="SMART" id="SM00836">
    <property type="entry name" value="DALR_1"/>
    <property type="match status" value="1"/>
</dbReference>
<sequence length="690" mass="76551">MAAATESFLVEIGTEELPPKALKKLSEAFASGIETGLQEAELSYGTVHIYAAPRRLAVMVEVLQTVQHDKVIERKGPAKKAGFDADGNPTKALQGFARGCGVSVDELVEIETEKGTWMAYNLEQKGQSADSLLPDIVSQSLAKLPIPKRMRWGSSDIEFVRPVHWVLMLLGKHVVPATVLGHQASNTTRGHRFHAPMDIEISHPSEYVGCLKDKGYVLVDFAERSQSVQQQVADAAKKSGGTAVISEALLEEVTALNEWPVAVVGDFDERFLTVPSEALISAMAGHQKYFHMLDDNGQLMAKFITVSNIESSNPASVKFGNERVIRPRLADAKFFWDQDRKQSLEQFLPRLKTVVFQKQLGTLFDKVERLESLTVIIGKPLGVHAEIASRAARLSKCDLLSEMVGEFPDLQGVMGRYYATEQNENSEVAEAIEAQYRPRFSGDELPESAVAQALAIADKLDTITGIFGIGQIPTGDKDPFALRRSALGLVRIMIEKQLDVDLYQLIQSSLALHETVDATDDLINEIYDFIMGRLRAYYADKGVQTEQFEAVRVCRPTHPIDFDKRIEAVMHFSQMPSAESLSAANKRISNILKKQQKALPKTVDASLFEEEAETALWNALEALRETVNAQVAQRDYVAAMGSLASIREAVDRFFDDVMVMAENPQVRQNRLALLNQIYQLFLQVADVSRL</sequence>
<keyword evidence="7" id="KW-0067">ATP-binding</keyword>
<dbReference type="SUPFAM" id="SSF109604">
    <property type="entry name" value="HD-domain/PDEase-like"/>
    <property type="match status" value="1"/>
</dbReference>
<dbReference type="AlphaFoldDB" id="A0A3B0VN54"/>
<dbReference type="GO" id="GO:0006426">
    <property type="term" value="P:glycyl-tRNA aminoacylation"/>
    <property type="evidence" value="ECO:0007669"/>
    <property type="project" value="InterPro"/>
</dbReference>
<dbReference type="NCBIfam" id="TIGR00211">
    <property type="entry name" value="glyS"/>
    <property type="match status" value="1"/>
</dbReference>
<dbReference type="GO" id="GO:0006420">
    <property type="term" value="P:arginyl-tRNA aminoacylation"/>
    <property type="evidence" value="ECO:0007669"/>
    <property type="project" value="InterPro"/>
</dbReference>
<dbReference type="GO" id="GO:0005829">
    <property type="term" value="C:cytosol"/>
    <property type="evidence" value="ECO:0007669"/>
    <property type="project" value="TreeGrafter"/>
</dbReference>
<reference evidence="12" key="1">
    <citation type="submission" date="2018-06" db="EMBL/GenBank/DDBJ databases">
        <authorList>
            <person name="Zhirakovskaya E."/>
        </authorList>
    </citation>
    <scope>NUCLEOTIDE SEQUENCE</scope>
</reference>
<gene>
    <name evidence="12" type="ORF">MNBD_GAMMA04-270</name>
</gene>
<evidence type="ECO:0000256" key="8">
    <source>
        <dbReference type="ARBA" id="ARBA00022917"/>
    </source>
</evidence>
<dbReference type="InterPro" id="IPR008909">
    <property type="entry name" value="DALR_anticod-bd"/>
</dbReference>
<name>A0A3B0VN54_9ZZZZ</name>
<comment type="subcellular location">
    <subcellularLocation>
        <location evidence="1">Cytoplasm</location>
    </subcellularLocation>
</comment>
<keyword evidence="6" id="KW-0547">Nucleotide-binding</keyword>
<dbReference type="PANTHER" id="PTHR30075">
    <property type="entry name" value="GLYCYL-TRNA SYNTHETASE"/>
    <property type="match status" value="1"/>
</dbReference>
<dbReference type="InterPro" id="IPR015944">
    <property type="entry name" value="Gly-tRNA-synth_bsu"/>
</dbReference>
<dbReference type="Gene3D" id="1.10.730.10">
    <property type="entry name" value="Isoleucyl-tRNA Synthetase, Domain 1"/>
    <property type="match status" value="1"/>
</dbReference>
<dbReference type="PRINTS" id="PR01045">
    <property type="entry name" value="TRNASYNTHGB"/>
</dbReference>
<dbReference type="GO" id="GO:0004814">
    <property type="term" value="F:arginine-tRNA ligase activity"/>
    <property type="evidence" value="ECO:0007669"/>
    <property type="project" value="InterPro"/>
</dbReference>
<accession>A0A3B0VN54</accession>
<keyword evidence="9 12" id="KW-0030">Aminoacyl-tRNA synthetase</keyword>
<protein>
    <recommendedName>
        <fullName evidence="3">glycine--tRNA ligase</fullName>
        <ecNumber evidence="3">6.1.1.14</ecNumber>
    </recommendedName>
</protein>
<keyword evidence="4" id="KW-0963">Cytoplasm</keyword>
<dbReference type="HAMAP" id="MF_00255">
    <property type="entry name" value="Gly_tRNA_synth_beta"/>
    <property type="match status" value="1"/>
</dbReference>
<dbReference type="InterPro" id="IPR006194">
    <property type="entry name" value="Gly-tRNA-synth_heterodimer"/>
</dbReference>
<dbReference type="PANTHER" id="PTHR30075:SF2">
    <property type="entry name" value="GLYCINE--TRNA LIGASE, CHLOROPLASTIC_MITOCHONDRIAL 2"/>
    <property type="match status" value="1"/>
</dbReference>
<evidence type="ECO:0000256" key="2">
    <source>
        <dbReference type="ARBA" id="ARBA00008226"/>
    </source>
</evidence>
<evidence type="ECO:0000313" key="12">
    <source>
        <dbReference type="EMBL" id="VAW44945.1"/>
    </source>
</evidence>
<dbReference type="PROSITE" id="PS50861">
    <property type="entry name" value="AA_TRNA_LIGASE_II_GLYAB"/>
    <property type="match status" value="1"/>
</dbReference>
<dbReference type="GO" id="GO:0004820">
    <property type="term" value="F:glycine-tRNA ligase activity"/>
    <property type="evidence" value="ECO:0007669"/>
    <property type="project" value="UniProtKB-EC"/>
</dbReference>